<evidence type="ECO:0000313" key="12">
    <source>
        <dbReference type="EMBL" id="TRL37134.1"/>
    </source>
</evidence>
<protein>
    <recommendedName>
        <fullName evidence="3 10">Phosphate transport system permease protein PstA</fullName>
    </recommendedName>
</protein>
<dbReference type="NCBIfam" id="TIGR00974">
    <property type="entry name" value="3a0107s02c"/>
    <property type="match status" value="1"/>
</dbReference>
<dbReference type="InterPro" id="IPR005672">
    <property type="entry name" value="Phosphate_PstA"/>
</dbReference>
<comment type="caution">
    <text evidence="12">The sequence shown here is derived from an EMBL/GenBank/DDBJ whole genome shotgun (WGS) entry which is preliminary data.</text>
</comment>
<accession>A0A549T5J7</accession>
<evidence type="ECO:0000256" key="6">
    <source>
        <dbReference type="ARBA" id="ARBA00022592"/>
    </source>
</evidence>
<comment type="similarity">
    <text evidence="2 10">Belongs to the binding-protein-dependent transport system permease family. CysTW subfamily.</text>
</comment>
<keyword evidence="4" id="KW-0813">Transport</keyword>
<reference evidence="12 13" key="1">
    <citation type="submission" date="2019-07" db="EMBL/GenBank/DDBJ databases">
        <title>Ln-dependent methylotrophs.</title>
        <authorList>
            <person name="Tani A."/>
        </authorList>
    </citation>
    <scope>NUCLEOTIDE SEQUENCE [LARGE SCALE GENOMIC DNA]</scope>
    <source>
        <strain evidence="12 13">SM12</strain>
    </source>
</reference>
<comment type="subcellular location">
    <subcellularLocation>
        <location evidence="10">Cell inner membrane</location>
        <topology evidence="10">Multi-pass membrane protein</topology>
    </subcellularLocation>
    <subcellularLocation>
        <location evidence="1">Cell membrane</location>
        <topology evidence="1">Multi-pass membrane protein</topology>
    </subcellularLocation>
</comment>
<evidence type="ECO:0000256" key="10">
    <source>
        <dbReference type="RuleBase" id="RU363043"/>
    </source>
</evidence>
<dbReference type="Gene3D" id="1.10.3720.10">
    <property type="entry name" value="MetI-like"/>
    <property type="match status" value="1"/>
</dbReference>
<evidence type="ECO:0000256" key="9">
    <source>
        <dbReference type="ARBA" id="ARBA00023136"/>
    </source>
</evidence>
<dbReference type="AlphaFoldDB" id="A0A549T5J7"/>
<name>A0A549T5J7_9HYPH</name>
<dbReference type="PROSITE" id="PS50928">
    <property type="entry name" value="ABC_TM1"/>
    <property type="match status" value="1"/>
</dbReference>
<dbReference type="GO" id="GO:0035435">
    <property type="term" value="P:phosphate ion transmembrane transport"/>
    <property type="evidence" value="ECO:0007669"/>
    <property type="project" value="InterPro"/>
</dbReference>
<dbReference type="Proteomes" id="UP000316801">
    <property type="component" value="Unassembled WGS sequence"/>
</dbReference>
<dbReference type="SUPFAM" id="SSF161098">
    <property type="entry name" value="MetI-like"/>
    <property type="match status" value="1"/>
</dbReference>
<evidence type="ECO:0000313" key="13">
    <source>
        <dbReference type="Proteomes" id="UP000316801"/>
    </source>
</evidence>
<evidence type="ECO:0000256" key="4">
    <source>
        <dbReference type="ARBA" id="ARBA00022448"/>
    </source>
</evidence>
<evidence type="ECO:0000256" key="7">
    <source>
        <dbReference type="ARBA" id="ARBA00022692"/>
    </source>
</evidence>
<keyword evidence="5 10" id="KW-1003">Cell membrane</keyword>
<organism evidence="12 13">
    <name type="scientific">Rhizobium straminoryzae</name>
    <dbReference type="NCBI Taxonomy" id="1387186"/>
    <lineage>
        <taxon>Bacteria</taxon>
        <taxon>Pseudomonadati</taxon>
        <taxon>Pseudomonadota</taxon>
        <taxon>Alphaproteobacteria</taxon>
        <taxon>Hyphomicrobiales</taxon>
        <taxon>Rhizobiaceae</taxon>
        <taxon>Rhizobium/Agrobacterium group</taxon>
        <taxon>Rhizobium</taxon>
    </lineage>
</organism>
<gene>
    <name evidence="12" type="primary">pstA</name>
    <name evidence="12" type="ORF">FNA46_16860</name>
</gene>
<dbReference type="GO" id="GO:0005886">
    <property type="term" value="C:plasma membrane"/>
    <property type="evidence" value="ECO:0007669"/>
    <property type="project" value="UniProtKB-SubCell"/>
</dbReference>
<evidence type="ECO:0000256" key="2">
    <source>
        <dbReference type="ARBA" id="ARBA00007069"/>
    </source>
</evidence>
<evidence type="ECO:0000256" key="8">
    <source>
        <dbReference type="ARBA" id="ARBA00022989"/>
    </source>
</evidence>
<feature type="transmembrane region" description="Helical" evidence="10">
    <location>
        <begin position="132"/>
        <end position="154"/>
    </location>
</feature>
<feature type="domain" description="ABC transmembrane type-1" evidence="11">
    <location>
        <begin position="68"/>
        <end position="271"/>
    </location>
</feature>
<dbReference type="GO" id="GO:0005315">
    <property type="term" value="F:phosphate transmembrane transporter activity"/>
    <property type="evidence" value="ECO:0007669"/>
    <property type="project" value="InterPro"/>
</dbReference>
<proteinExistence type="inferred from homology"/>
<evidence type="ECO:0000259" key="11">
    <source>
        <dbReference type="PROSITE" id="PS50928"/>
    </source>
</evidence>
<keyword evidence="8 10" id="KW-1133">Transmembrane helix</keyword>
<keyword evidence="13" id="KW-1185">Reference proteome</keyword>
<evidence type="ECO:0000256" key="5">
    <source>
        <dbReference type="ARBA" id="ARBA00022475"/>
    </source>
</evidence>
<dbReference type="CDD" id="cd06261">
    <property type="entry name" value="TM_PBP2"/>
    <property type="match status" value="1"/>
</dbReference>
<dbReference type="InterPro" id="IPR051408">
    <property type="entry name" value="Phosphate_transprt_permease"/>
</dbReference>
<feature type="transmembrane region" description="Helical" evidence="10">
    <location>
        <begin position="252"/>
        <end position="271"/>
    </location>
</feature>
<dbReference type="PANTHER" id="PTHR42922:SF1">
    <property type="entry name" value="PHOSPHATE TRANSPORT SYSTEM PERMEASE PROTEIN PSTA"/>
    <property type="match status" value="1"/>
</dbReference>
<dbReference type="InterPro" id="IPR035906">
    <property type="entry name" value="MetI-like_sf"/>
</dbReference>
<feature type="transmembrane region" description="Helical" evidence="10">
    <location>
        <begin position="63"/>
        <end position="92"/>
    </location>
</feature>
<feature type="transmembrane region" description="Helical" evidence="10">
    <location>
        <begin position="21"/>
        <end position="43"/>
    </location>
</feature>
<keyword evidence="6" id="KW-0592">Phosphate transport</keyword>
<sequence>MSSVTYPRRKLTNSIMMGLCVLAAAIGIAWLALILGALLYKGIAGLSLGVFTQMTPPPGEAGGLLNAIAGSLAMSIIAMLVGTPIGILAGTFMAEYGRFSRLTVIVRFINDILLSAPSIVVGLFVYEMLVVPMGHFSAIAGSFALAVLVIPVIVRTTEDMLNLVPNALREAGTAIGAPRWIVIRSVAYRAASSGIVTGILLAIARISGETAPLLFTALNNQFWSSNLNAPMASLPVTIFQFALSPYEEWQQLAWTGALIITLTVLGLSIVARSLTGRKEDR</sequence>
<dbReference type="Pfam" id="PF00528">
    <property type="entry name" value="BPD_transp_1"/>
    <property type="match status" value="1"/>
</dbReference>
<keyword evidence="9 10" id="KW-0472">Membrane</keyword>
<feature type="transmembrane region" description="Helical" evidence="10">
    <location>
        <begin position="104"/>
        <end position="126"/>
    </location>
</feature>
<dbReference type="EMBL" id="VJMG01000047">
    <property type="protein sequence ID" value="TRL37134.1"/>
    <property type="molecule type" value="Genomic_DNA"/>
</dbReference>
<keyword evidence="7 10" id="KW-0812">Transmembrane</keyword>
<dbReference type="PANTHER" id="PTHR42922">
    <property type="entry name" value="PHOSPHATE TRANSPORT SYSTEM PERMEASE PROTEIN PSTA"/>
    <property type="match status" value="1"/>
</dbReference>
<dbReference type="InterPro" id="IPR000515">
    <property type="entry name" value="MetI-like"/>
</dbReference>
<evidence type="ECO:0000256" key="1">
    <source>
        <dbReference type="ARBA" id="ARBA00004651"/>
    </source>
</evidence>
<evidence type="ECO:0000256" key="3">
    <source>
        <dbReference type="ARBA" id="ARBA00016864"/>
    </source>
</evidence>
<feature type="transmembrane region" description="Helical" evidence="10">
    <location>
        <begin position="186"/>
        <end position="206"/>
    </location>
</feature>